<dbReference type="PROSITE" id="PS51352">
    <property type="entry name" value="THIOREDOXIN_2"/>
    <property type="match status" value="1"/>
</dbReference>
<dbReference type="Gene3D" id="3.40.30.10">
    <property type="entry name" value="Glutaredoxin"/>
    <property type="match status" value="1"/>
</dbReference>
<keyword evidence="2" id="KW-0732">Signal</keyword>
<dbReference type="CDD" id="cd02966">
    <property type="entry name" value="TlpA_like_family"/>
    <property type="match status" value="1"/>
</dbReference>
<dbReference type="EMBL" id="UIGB01000001">
    <property type="protein sequence ID" value="SUU86433.1"/>
    <property type="molecule type" value="Genomic_DNA"/>
</dbReference>
<evidence type="ECO:0000313" key="4">
    <source>
        <dbReference type="EMBL" id="SUU86433.1"/>
    </source>
</evidence>
<dbReference type="InterPro" id="IPR017937">
    <property type="entry name" value="Thioredoxin_CS"/>
</dbReference>
<dbReference type="InterPro" id="IPR050553">
    <property type="entry name" value="Thioredoxin_ResA/DsbE_sf"/>
</dbReference>
<dbReference type="PROSITE" id="PS00194">
    <property type="entry name" value="THIOREDOXIN_1"/>
    <property type="match status" value="1"/>
</dbReference>
<dbReference type="Pfam" id="PF00578">
    <property type="entry name" value="AhpC-TSA"/>
    <property type="match status" value="1"/>
</dbReference>
<evidence type="ECO:0000256" key="2">
    <source>
        <dbReference type="SAM" id="SignalP"/>
    </source>
</evidence>
<evidence type="ECO:0000313" key="5">
    <source>
        <dbReference type="Proteomes" id="UP000254343"/>
    </source>
</evidence>
<keyword evidence="1" id="KW-0676">Redox-active center</keyword>
<organism evidence="4 5">
    <name type="scientific">Afipia felis</name>
    <name type="common">Cat scratch disease bacillus</name>
    <dbReference type="NCBI Taxonomy" id="1035"/>
    <lineage>
        <taxon>Bacteria</taxon>
        <taxon>Pseudomonadati</taxon>
        <taxon>Pseudomonadota</taxon>
        <taxon>Alphaproteobacteria</taxon>
        <taxon>Hyphomicrobiales</taxon>
        <taxon>Nitrobacteraceae</taxon>
        <taxon>Afipia</taxon>
    </lineage>
</organism>
<protein>
    <submittedName>
        <fullName evidence="4">Thiol-disulfide oxidoreductase resA</fullName>
    </submittedName>
</protein>
<evidence type="ECO:0000259" key="3">
    <source>
        <dbReference type="PROSITE" id="PS51352"/>
    </source>
</evidence>
<sequence>MLQSAARLVVSLFYAACVLACPPMSATAGPSEAPQTAVPAALKIVSGPEKHAFSLDDLHGNQRDLRAFAGKVVLVHFFATWCEPCVSEMASLQRLATTTRGKPFVILAVDVAEVDLRVRAFFEKQPVDFTVLLDRDRAVSKSWDVSALPTTFVLDTNLAPKFFIEGDLDWSRPDVLAAIESLYSAADQPPGKTISSK</sequence>
<feature type="chain" id="PRO_5016590588" evidence="2">
    <location>
        <begin position="21"/>
        <end position="197"/>
    </location>
</feature>
<dbReference type="GO" id="GO:0015036">
    <property type="term" value="F:disulfide oxidoreductase activity"/>
    <property type="evidence" value="ECO:0007669"/>
    <property type="project" value="UniProtKB-ARBA"/>
</dbReference>
<dbReference type="Proteomes" id="UP000254343">
    <property type="component" value="Unassembled WGS sequence"/>
</dbReference>
<proteinExistence type="predicted"/>
<dbReference type="RefSeq" id="WP_002717256.1">
    <property type="nucleotide sequence ID" value="NZ_UFSI01000001.1"/>
</dbReference>
<dbReference type="AlphaFoldDB" id="A0A380WDH6"/>
<feature type="domain" description="Thioredoxin" evidence="3">
    <location>
        <begin position="31"/>
        <end position="184"/>
    </location>
</feature>
<dbReference type="InterPro" id="IPR036249">
    <property type="entry name" value="Thioredoxin-like_sf"/>
</dbReference>
<dbReference type="PANTHER" id="PTHR42852:SF17">
    <property type="entry name" value="THIOREDOXIN-LIKE PROTEIN HI_1115"/>
    <property type="match status" value="1"/>
</dbReference>
<reference evidence="4 5" key="1">
    <citation type="submission" date="2018-06" db="EMBL/GenBank/DDBJ databases">
        <authorList>
            <consortium name="Pathogen Informatics"/>
            <person name="Doyle S."/>
        </authorList>
    </citation>
    <scope>NUCLEOTIDE SEQUENCE [LARGE SCALE GENOMIC DNA]</scope>
    <source>
        <strain evidence="4 5">NCTC12722</strain>
    </source>
</reference>
<dbReference type="SUPFAM" id="SSF52833">
    <property type="entry name" value="Thioredoxin-like"/>
    <property type="match status" value="1"/>
</dbReference>
<dbReference type="PANTHER" id="PTHR42852">
    <property type="entry name" value="THIOL:DISULFIDE INTERCHANGE PROTEIN DSBE"/>
    <property type="match status" value="1"/>
</dbReference>
<dbReference type="InterPro" id="IPR000866">
    <property type="entry name" value="AhpC/TSA"/>
</dbReference>
<name>A0A380WDH6_AFIFE</name>
<evidence type="ECO:0000256" key="1">
    <source>
        <dbReference type="ARBA" id="ARBA00023284"/>
    </source>
</evidence>
<dbReference type="InterPro" id="IPR013766">
    <property type="entry name" value="Thioredoxin_domain"/>
</dbReference>
<dbReference type="GO" id="GO:0016209">
    <property type="term" value="F:antioxidant activity"/>
    <property type="evidence" value="ECO:0007669"/>
    <property type="project" value="InterPro"/>
</dbReference>
<gene>
    <name evidence="4" type="primary">resA_3</name>
    <name evidence="4" type="ORF">NCTC12722_03659</name>
</gene>
<accession>A0A380WDH6</accession>
<feature type="signal peptide" evidence="2">
    <location>
        <begin position="1"/>
        <end position="20"/>
    </location>
</feature>